<proteinExistence type="inferred from homology"/>
<evidence type="ECO:0000256" key="4">
    <source>
        <dbReference type="ARBA" id="ARBA00022452"/>
    </source>
</evidence>
<comment type="subcellular location">
    <subcellularLocation>
        <location evidence="1 10">Cell outer membrane</location>
        <topology evidence="1 10">Multi-pass membrane protein</topology>
    </subcellularLocation>
</comment>
<evidence type="ECO:0000256" key="2">
    <source>
        <dbReference type="ARBA" id="ARBA00009810"/>
    </source>
</evidence>
<dbReference type="Gene3D" id="2.40.170.20">
    <property type="entry name" value="TonB-dependent receptor, beta-barrel domain"/>
    <property type="match status" value="1"/>
</dbReference>
<dbReference type="OrthoDB" id="183532at2"/>
<dbReference type="PANTHER" id="PTHR30069:SF27">
    <property type="entry name" value="BLL4766 PROTEIN"/>
    <property type="match status" value="1"/>
</dbReference>
<dbReference type="InterPro" id="IPR000531">
    <property type="entry name" value="Beta-barrel_TonB"/>
</dbReference>
<dbReference type="GO" id="GO:0044718">
    <property type="term" value="P:siderophore transmembrane transport"/>
    <property type="evidence" value="ECO:0007669"/>
    <property type="project" value="TreeGrafter"/>
</dbReference>
<dbReference type="Pfam" id="PF00593">
    <property type="entry name" value="TonB_dep_Rec_b-barrel"/>
    <property type="match status" value="1"/>
</dbReference>
<comment type="caution">
    <text evidence="15">The sequence shown here is derived from an EMBL/GenBank/DDBJ whole genome shotgun (WGS) entry which is preliminary data.</text>
</comment>
<keyword evidence="9 10" id="KW-0998">Cell outer membrane</keyword>
<name>A0A3E1R742_9BURK</name>
<feature type="domain" description="TonB-dependent receptor-like beta-barrel" evidence="13">
    <location>
        <begin position="251"/>
        <end position="628"/>
    </location>
</feature>
<evidence type="ECO:0000259" key="14">
    <source>
        <dbReference type="Pfam" id="PF07715"/>
    </source>
</evidence>
<feature type="domain" description="TonB-dependent receptor plug" evidence="14">
    <location>
        <begin position="43"/>
        <end position="154"/>
    </location>
</feature>
<evidence type="ECO:0008006" key="17">
    <source>
        <dbReference type="Google" id="ProtNLM"/>
    </source>
</evidence>
<evidence type="ECO:0000256" key="10">
    <source>
        <dbReference type="PROSITE-ProRule" id="PRU01360"/>
    </source>
</evidence>
<keyword evidence="5 10" id="KW-0812">Transmembrane</keyword>
<evidence type="ECO:0000259" key="13">
    <source>
        <dbReference type="Pfam" id="PF00593"/>
    </source>
</evidence>
<feature type="chain" id="PRO_5017594211" description="TonB-dependent receptor" evidence="12">
    <location>
        <begin position="20"/>
        <end position="653"/>
    </location>
</feature>
<dbReference type="PANTHER" id="PTHR30069">
    <property type="entry name" value="TONB-DEPENDENT OUTER MEMBRANE RECEPTOR"/>
    <property type="match status" value="1"/>
</dbReference>
<keyword evidence="6 11" id="KW-0798">TonB box</keyword>
<dbReference type="RefSeq" id="WP_117179847.1">
    <property type="nucleotide sequence ID" value="NZ_QFZK01000020.1"/>
</dbReference>
<evidence type="ECO:0000256" key="11">
    <source>
        <dbReference type="RuleBase" id="RU003357"/>
    </source>
</evidence>
<keyword evidence="8" id="KW-0675">Receptor</keyword>
<dbReference type="Gene3D" id="2.170.130.10">
    <property type="entry name" value="TonB-dependent receptor, plug domain"/>
    <property type="match status" value="1"/>
</dbReference>
<evidence type="ECO:0000313" key="15">
    <source>
        <dbReference type="EMBL" id="RFO95188.1"/>
    </source>
</evidence>
<dbReference type="InterPro" id="IPR039426">
    <property type="entry name" value="TonB-dep_rcpt-like"/>
</dbReference>
<evidence type="ECO:0000256" key="6">
    <source>
        <dbReference type="ARBA" id="ARBA00023077"/>
    </source>
</evidence>
<dbReference type="InterPro" id="IPR037066">
    <property type="entry name" value="Plug_dom_sf"/>
</dbReference>
<keyword evidence="12" id="KW-0732">Signal</keyword>
<evidence type="ECO:0000256" key="1">
    <source>
        <dbReference type="ARBA" id="ARBA00004571"/>
    </source>
</evidence>
<dbReference type="Proteomes" id="UP000260665">
    <property type="component" value="Unassembled WGS sequence"/>
</dbReference>
<dbReference type="Pfam" id="PF07715">
    <property type="entry name" value="Plug"/>
    <property type="match status" value="1"/>
</dbReference>
<comment type="similarity">
    <text evidence="2 10 11">Belongs to the TonB-dependent receptor family.</text>
</comment>
<gene>
    <name evidence="15" type="ORF">DIC66_19445</name>
</gene>
<reference evidence="15 16" key="1">
    <citation type="submission" date="2018-05" db="EMBL/GenBank/DDBJ databases">
        <title>Rhodoferax soyangensis sp.nov., isolated from an oligotrophic freshwater lake.</title>
        <authorList>
            <person name="Park M."/>
        </authorList>
    </citation>
    <scope>NUCLEOTIDE SEQUENCE [LARGE SCALE GENOMIC DNA]</scope>
    <source>
        <strain evidence="15 16">IMCC26218</strain>
    </source>
</reference>
<accession>A0A3E1R742</accession>
<dbReference type="PROSITE" id="PS52016">
    <property type="entry name" value="TONB_DEPENDENT_REC_3"/>
    <property type="match status" value="1"/>
</dbReference>
<dbReference type="GO" id="GO:0015344">
    <property type="term" value="F:siderophore uptake transmembrane transporter activity"/>
    <property type="evidence" value="ECO:0007669"/>
    <property type="project" value="TreeGrafter"/>
</dbReference>
<dbReference type="GO" id="GO:0009279">
    <property type="term" value="C:cell outer membrane"/>
    <property type="evidence" value="ECO:0007669"/>
    <property type="project" value="UniProtKB-SubCell"/>
</dbReference>
<evidence type="ECO:0000256" key="12">
    <source>
        <dbReference type="SAM" id="SignalP"/>
    </source>
</evidence>
<keyword evidence="7 10" id="KW-0472">Membrane</keyword>
<evidence type="ECO:0000256" key="8">
    <source>
        <dbReference type="ARBA" id="ARBA00023170"/>
    </source>
</evidence>
<dbReference type="InterPro" id="IPR012910">
    <property type="entry name" value="Plug_dom"/>
</dbReference>
<evidence type="ECO:0000313" key="16">
    <source>
        <dbReference type="Proteomes" id="UP000260665"/>
    </source>
</evidence>
<evidence type="ECO:0000256" key="9">
    <source>
        <dbReference type="ARBA" id="ARBA00023237"/>
    </source>
</evidence>
<keyword evidence="16" id="KW-1185">Reference proteome</keyword>
<evidence type="ECO:0000256" key="3">
    <source>
        <dbReference type="ARBA" id="ARBA00022448"/>
    </source>
</evidence>
<keyword evidence="4 10" id="KW-1134">Transmembrane beta strand</keyword>
<dbReference type="InterPro" id="IPR036942">
    <property type="entry name" value="Beta-barrel_TonB_sf"/>
</dbReference>
<feature type="signal peptide" evidence="12">
    <location>
        <begin position="1"/>
        <end position="19"/>
    </location>
</feature>
<dbReference type="EMBL" id="QFZK01000020">
    <property type="protein sequence ID" value="RFO95188.1"/>
    <property type="molecule type" value="Genomic_DNA"/>
</dbReference>
<sequence>MVSKLLCCLACLLTQTAGAAVSESDYLADVPTVISVSRLAQTLEDTPGAVTILDRQFIRMTGARNVVDVLRFVPGFQTTTSFETDAPMATYHGRNDDWANRIQVLVDGRSVYSGLLQGSAGIGWQTLALDDIERIEILRGSNSASYGARAFLGVVNIVSRDVRETLGAAASVTRGENGIADVAASIGWNALDANFRLSTDSVSDEGLQGAFGKNHTERVNFTSHFALEHGAELDLRLGGLGIYAGRGEVGNIAGNPARRWSLGSQFVQADWRRSLGETQDLSISASHTEHTNNDRFAYLTHTGPVDFYGATVDFSGKEYVDTITAQHTMRLSPTLRTVWGAEFRRERVVSPPLFDTLGSVSTNFYRLFGSAEWRITEALLLNAGALAEHSDSDGDSLSPRLMLNWRIAPGHTLRAGASTAFRPPSAYEKWGQVQYRDTSGQNLTGYYTYNNGTLVPEKLLSQELGYYFAPLDALVNSDVRVFREQIRDGISHTETAIVPGSRPQFNLNGTRDEISGVEWQINWQPVAATRLLFSQTWTTIQMETATGVESAFRTAHGAPRYAASLALLHSFDTGWHMSLLHSQADDVALMSISDNQWLYGMQRTDLRLAKDFRLAGQKAELGLTVQNLESPYQDGDHKFYFNRRAMLTLKIEH</sequence>
<keyword evidence="3 10" id="KW-0813">Transport</keyword>
<dbReference type="AlphaFoldDB" id="A0A3E1R742"/>
<evidence type="ECO:0000256" key="7">
    <source>
        <dbReference type="ARBA" id="ARBA00023136"/>
    </source>
</evidence>
<protein>
    <recommendedName>
        <fullName evidence="17">TonB-dependent receptor</fullName>
    </recommendedName>
</protein>
<organism evidence="15 16">
    <name type="scientific">Rhodoferax lacus</name>
    <dbReference type="NCBI Taxonomy" id="2184758"/>
    <lineage>
        <taxon>Bacteria</taxon>
        <taxon>Pseudomonadati</taxon>
        <taxon>Pseudomonadota</taxon>
        <taxon>Betaproteobacteria</taxon>
        <taxon>Burkholderiales</taxon>
        <taxon>Comamonadaceae</taxon>
        <taxon>Rhodoferax</taxon>
    </lineage>
</organism>
<evidence type="ECO:0000256" key="5">
    <source>
        <dbReference type="ARBA" id="ARBA00022692"/>
    </source>
</evidence>
<dbReference type="SUPFAM" id="SSF56935">
    <property type="entry name" value="Porins"/>
    <property type="match status" value="1"/>
</dbReference>